<dbReference type="AlphaFoldDB" id="A0A3B0C8V6"/>
<sequence length="156" mass="17100">MEMKRNKEARIVLNTIQRVMATFLLVMVLTNCSKDDAAPESSIRLGALSLSENGDCNHSSGVTGTSFGILIPYSGTQDDTLIRILYKLIPEGGDAIERTANYNDFSLKDGSGEMTWNSCLRFFDVSFIDLEIRIETADGIISSVSKIKINKPDGAN</sequence>
<organism evidence="1 2">
    <name type="scientific">Ulvibacterium marinum</name>
    <dbReference type="NCBI Taxonomy" id="2419782"/>
    <lineage>
        <taxon>Bacteria</taxon>
        <taxon>Pseudomonadati</taxon>
        <taxon>Bacteroidota</taxon>
        <taxon>Flavobacteriia</taxon>
        <taxon>Flavobacteriales</taxon>
        <taxon>Flavobacteriaceae</taxon>
        <taxon>Ulvibacterium</taxon>
    </lineage>
</organism>
<accession>A0A3B0C8V6</accession>
<keyword evidence="2" id="KW-1185">Reference proteome</keyword>
<proteinExistence type="predicted"/>
<reference evidence="1 2" key="1">
    <citation type="submission" date="2018-10" db="EMBL/GenBank/DDBJ databases">
        <title>Ulvibacterium marinum gen. nov., sp. nov., a novel marine bacterium of the family Flavobacteriaceae, isolated from a culture of the green alga Ulva prolifera.</title>
        <authorList>
            <person name="Zhang Z."/>
        </authorList>
    </citation>
    <scope>NUCLEOTIDE SEQUENCE [LARGE SCALE GENOMIC DNA]</scope>
    <source>
        <strain evidence="1 2">CCMM003</strain>
    </source>
</reference>
<gene>
    <name evidence="1" type="ORF">D7Z94_02140</name>
</gene>
<comment type="caution">
    <text evidence="1">The sequence shown here is derived from an EMBL/GenBank/DDBJ whole genome shotgun (WGS) entry which is preliminary data.</text>
</comment>
<name>A0A3B0C8V6_9FLAO</name>
<protein>
    <submittedName>
        <fullName evidence="1">Uncharacterized protein</fullName>
    </submittedName>
</protein>
<dbReference type="EMBL" id="RBCJ01000001">
    <property type="protein sequence ID" value="RKN82665.1"/>
    <property type="molecule type" value="Genomic_DNA"/>
</dbReference>
<evidence type="ECO:0000313" key="1">
    <source>
        <dbReference type="EMBL" id="RKN82665.1"/>
    </source>
</evidence>
<evidence type="ECO:0000313" key="2">
    <source>
        <dbReference type="Proteomes" id="UP000276603"/>
    </source>
</evidence>
<dbReference type="Proteomes" id="UP000276603">
    <property type="component" value="Unassembled WGS sequence"/>
</dbReference>